<feature type="compositionally biased region" description="Low complexity" evidence="5">
    <location>
        <begin position="93"/>
        <end position="103"/>
    </location>
</feature>
<sequence length="451" mass="46921">MKKLALALTAVGLATSSFAQMPSQVCQTLSAGNGDQTAQIQQALEACAGGKGAVVLSSGTYKVSQLSVPAASYLYLGKGTTLQQEVAMPSNPPSNSQSNPPSQAEQTKAPPAPMNAPMSLIVVKGDNVTLAGEGTISGSFVEPAGLPPKGKDKDKDLSKEQEKALKAQEKAQEVKEKQQEKAQKSPHLDRGVLQLPALVKAEKVANLQVSGLTFTNYHGNALSLSQVENAKVSGIKVNAKAPMTNGVVLDGVTGANLEKSYLLTSGMQVVVAAQQAPTTGVTLNDNYVYSGTGVVVGLNATKGISQVKVNNLVVNEATNGVAVLANAQNGGKISQVSFNNVYAYQTSTPIHIAANFNQTYNNTGDNIPTFTGINVSNFYSLGGGSVDLAGYSSSNKLAVDFNNVRVAKVNDWKLYNASINNLGNSSTGSLSSAAVNEVKDIIESKLVAFPR</sequence>
<comment type="caution">
    <text evidence="7">The sequence shown here is derived from an EMBL/GenBank/DDBJ whole genome shotgun (WGS) entry which is preliminary data.</text>
</comment>
<protein>
    <recommendedName>
        <fullName evidence="9">Pectate lyase superfamily protein</fullName>
    </recommendedName>
</protein>
<dbReference type="GO" id="GO:0004650">
    <property type="term" value="F:polygalacturonase activity"/>
    <property type="evidence" value="ECO:0007669"/>
    <property type="project" value="InterPro"/>
</dbReference>
<evidence type="ECO:0000256" key="1">
    <source>
        <dbReference type="ARBA" id="ARBA00008834"/>
    </source>
</evidence>
<evidence type="ECO:0000256" key="5">
    <source>
        <dbReference type="SAM" id="MobiDB-lite"/>
    </source>
</evidence>
<feature type="compositionally biased region" description="Basic and acidic residues" evidence="5">
    <location>
        <begin position="149"/>
        <end position="188"/>
    </location>
</feature>
<evidence type="ECO:0000256" key="2">
    <source>
        <dbReference type="ARBA" id="ARBA00022801"/>
    </source>
</evidence>
<gene>
    <name evidence="7" type="ORF">CKF54_07010</name>
</gene>
<reference evidence="7 8" key="1">
    <citation type="submission" date="2017-08" db="EMBL/GenBank/DDBJ databases">
        <title>Reclassification of Bisgaard taxon 37 and 44.</title>
        <authorList>
            <person name="Christensen H."/>
        </authorList>
    </citation>
    <scope>NUCLEOTIDE SEQUENCE [LARGE SCALE GENOMIC DNA]</scope>
    <source>
        <strain evidence="7 8">B96_3</strain>
    </source>
</reference>
<evidence type="ECO:0008006" key="9">
    <source>
        <dbReference type="Google" id="ProtNLM"/>
    </source>
</evidence>
<dbReference type="PANTHER" id="PTHR31339:SF9">
    <property type="entry name" value="PLASMIN AND FIBRONECTIN-BINDING PROTEIN A"/>
    <property type="match status" value="1"/>
</dbReference>
<dbReference type="OrthoDB" id="5675412at2"/>
<keyword evidence="3 4" id="KW-0326">Glycosidase</keyword>
<name>A0A3A1XZ80_9GAMM</name>
<evidence type="ECO:0000313" key="7">
    <source>
        <dbReference type="EMBL" id="RIY31293.1"/>
    </source>
</evidence>
<dbReference type="RefSeq" id="WP_119525644.1">
    <property type="nucleotide sequence ID" value="NZ_NRHC01000104.1"/>
</dbReference>
<evidence type="ECO:0000256" key="3">
    <source>
        <dbReference type="ARBA" id="ARBA00023295"/>
    </source>
</evidence>
<dbReference type="InterPro" id="IPR011050">
    <property type="entry name" value="Pectin_lyase_fold/virulence"/>
</dbReference>
<accession>A0A3A1XZ80</accession>
<feature type="region of interest" description="Disordered" evidence="5">
    <location>
        <begin position="85"/>
        <end position="116"/>
    </location>
</feature>
<dbReference type="InterPro" id="IPR051801">
    <property type="entry name" value="GH28_Enzymes"/>
</dbReference>
<dbReference type="GO" id="GO:0005975">
    <property type="term" value="P:carbohydrate metabolic process"/>
    <property type="evidence" value="ECO:0007669"/>
    <property type="project" value="InterPro"/>
</dbReference>
<dbReference type="Pfam" id="PF00295">
    <property type="entry name" value="Glyco_hydro_28"/>
    <property type="match status" value="1"/>
</dbReference>
<dbReference type="Proteomes" id="UP000265691">
    <property type="component" value="Unassembled WGS sequence"/>
</dbReference>
<organism evidence="7 8">
    <name type="scientific">Psittacicella hinzii</name>
    <dbReference type="NCBI Taxonomy" id="2028575"/>
    <lineage>
        <taxon>Bacteria</taxon>
        <taxon>Pseudomonadati</taxon>
        <taxon>Pseudomonadota</taxon>
        <taxon>Gammaproteobacteria</taxon>
        <taxon>Pasteurellales</taxon>
        <taxon>Psittacicellaceae</taxon>
        <taxon>Psittacicella</taxon>
    </lineage>
</organism>
<dbReference type="SUPFAM" id="SSF51126">
    <property type="entry name" value="Pectin lyase-like"/>
    <property type="match status" value="1"/>
</dbReference>
<comment type="similarity">
    <text evidence="1 4">Belongs to the glycosyl hydrolase 28 family.</text>
</comment>
<dbReference type="PANTHER" id="PTHR31339">
    <property type="entry name" value="PECTIN LYASE-RELATED"/>
    <property type="match status" value="1"/>
</dbReference>
<dbReference type="Gene3D" id="2.160.20.10">
    <property type="entry name" value="Single-stranded right-handed beta-helix, Pectin lyase-like"/>
    <property type="match status" value="1"/>
</dbReference>
<feature type="chain" id="PRO_5017233522" description="Pectate lyase superfamily protein" evidence="6">
    <location>
        <begin position="20"/>
        <end position="451"/>
    </location>
</feature>
<evidence type="ECO:0000313" key="8">
    <source>
        <dbReference type="Proteomes" id="UP000265691"/>
    </source>
</evidence>
<dbReference type="InterPro" id="IPR000743">
    <property type="entry name" value="Glyco_hydro_28"/>
</dbReference>
<dbReference type="EMBL" id="NRHC01000104">
    <property type="protein sequence ID" value="RIY31293.1"/>
    <property type="molecule type" value="Genomic_DNA"/>
</dbReference>
<keyword evidence="2 4" id="KW-0378">Hydrolase</keyword>
<evidence type="ECO:0000256" key="6">
    <source>
        <dbReference type="SAM" id="SignalP"/>
    </source>
</evidence>
<proteinExistence type="inferred from homology"/>
<dbReference type="AlphaFoldDB" id="A0A3A1XZ80"/>
<feature type="signal peptide" evidence="6">
    <location>
        <begin position="1"/>
        <end position="19"/>
    </location>
</feature>
<keyword evidence="8" id="KW-1185">Reference proteome</keyword>
<evidence type="ECO:0000256" key="4">
    <source>
        <dbReference type="RuleBase" id="RU361169"/>
    </source>
</evidence>
<dbReference type="InterPro" id="IPR012334">
    <property type="entry name" value="Pectin_lyas_fold"/>
</dbReference>
<keyword evidence="6" id="KW-0732">Signal</keyword>
<feature type="region of interest" description="Disordered" evidence="5">
    <location>
        <begin position="134"/>
        <end position="188"/>
    </location>
</feature>